<dbReference type="Proteomes" id="UP001610563">
    <property type="component" value="Unassembled WGS sequence"/>
</dbReference>
<feature type="transmembrane region" description="Helical" evidence="7">
    <location>
        <begin position="142"/>
        <end position="158"/>
    </location>
</feature>
<evidence type="ECO:0000313" key="9">
    <source>
        <dbReference type="Proteomes" id="UP001610563"/>
    </source>
</evidence>
<comment type="subcellular location">
    <subcellularLocation>
        <location evidence="1">Membrane</location>
        <topology evidence="1">Multi-pass membrane protein</topology>
    </subcellularLocation>
</comment>
<feature type="transmembrane region" description="Helical" evidence="7">
    <location>
        <begin position="179"/>
        <end position="199"/>
    </location>
</feature>
<evidence type="ECO:0000256" key="6">
    <source>
        <dbReference type="ARBA" id="ARBA00023136"/>
    </source>
</evidence>
<dbReference type="EMBL" id="JBFTWV010000025">
    <property type="protein sequence ID" value="KAL2796588.1"/>
    <property type="molecule type" value="Genomic_DNA"/>
</dbReference>
<accession>A0ABR4GC29</accession>
<dbReference type="InterPro" id="IPR008901">
    <property type="entry name" value="ACER"/>
</dbReference>
<protein>
    <submittedName>
        <fullName evidence="8">Alkaline ceramidase family protein</fullName>
    </submittedName>
</protein>
<evidence type="ECO:0000256" key="5">
    <source>
        <dbReference type="ARBA" id="ARBA00022989"/>
    </source>
</evidence>
<dbReference type="PANTHER" id="PTHR46187">
    <property type="entry name" value="ALKALINE CERAMIDASE 3"/>
    <property type="match status" value="1"/>
</dbReference>
<dbReference type="PANTHER" id="PTHR46187:SF1">
    <property type="entry name" value="ALKALINE PHYTOCERAMIDASE"/>
    <property type="match status" value="1"/>
</dbReference>
<evidence type="ECO:0000256" key="1">
    <source>
        <dbReference type="ARBA" id="ARBA00004141"/>
    </source>
</evidence>
<evidence type="ECO:0000256" key="2">
    <source>
        <dbReference type="ARBA" id="ARBA00009780"/>
    </source>
</evidence>
<evidence type="ECO:0000256" key="3">
    <source>
        <dbReference type="ARBA" id="ARBA00022692"/>
    </source>
</evidence>
<dbReference type="Pfam" id="PF05875">
    <property type="entry name" value="Ceramidase"/>
    <property type="match status" value="1"/>
</dbReference>
<comment type="similarity">
    <text evidence="2">Belongs to the alkaline ceramidase family.</text>
</comment>
<evidence type="ECO:0000256" key="7">
    <source>
        <dbReference type="SAM" id="Phobius"/>
    </source>
</evidence>
<keyword evidence="3 7" id="KW-0812">Transmembrane</keyword>
<evidence type="ECO:0000256" key="4">
    <source>
        <dbReference type="ARBA" id="ARBA00022801"/>
    </source>
</evidence>
<feature type="transmembrane region" description="Helical" evidence="7">
    <location>
        <begin position="30"/>
        <end position="48"/>
    </location>
</feature>
<gene>
    <name evidence="8" type="ORF">BJX66DRAFT_299451</name>
</gene>
<evidence type="ECO:0000313" key="8">
    <source>
        <dbReference type="EMBL" id="KAL2796588.1"/>
    </source>
</evidence>
<keyword evidence="4" id="KW-0378">Hydrolase</keyword>
<feature type="transmembrane region" description="Helical" evidence="7">
    <location>
        <begin position="117"/>
        <end position="136"/>
    </location>
</feature>
<reference evidence="8 9" key="1">
    <citation type="submission" date="2024-07" db="EMBL/GenBank/DDBJ databases">
        <title>Section-level genome sequencing and comparative genomics of Aspergillus sections Usti and Cavernicolus.</title>
        <authorList>
            <consortium name="Lawrence Berkeley National Laboratory"/>
            <person name="Nybo J.L."/>
            <person name="Vesth T.C."/>
            <person name="Theobald S."/>
            <person name="Frisvad J.C."/>
            <person name="Larsen T.O."/>
            <person name="Kjaerboelling I."/>
            <person name="Rothschild-Mancinelli K."/>
            <person name="Lyhne E.K."/>
            <person name="Kogle M.E."/>
            <person name="Barry K."/>
            <person name="Clum A."/>
            <person name="Na H."/>
            <person name="Ledsgaard L."/>
            <person name="Lin J."/>
            <person name="Lipzen A."/>
            <person name="Kuo A."/>
            <person name="Riley R."/>
            <person name="Mondo S."/>
            <person name="Labutti K."/>
            <person name="Haridas S."/>
            <person name="Pangalinan J."/>
            <person name="Salamov A.A."/>
            <person name="Simmons B.A."/>
            <person name="Magnuson J.K."/>
            <person name="Chen J."/>
            <person name="Drula E."/>
            <person name="Henrissat B."/>
            <person name="Wiebenga A."/>
            <person name="Lubbers R.J."/>
            <person name="Gomes A.C."/>
            <person name="Makela M.R."/>
            <person name="Stajich J."/>
            <person name="Grigoriev I.V."/>
            <person name="Mortensen U.H."/>
            <person name="De Vries R.P."/>
            <person name="Baker S.E."/>
            <person name="Andersen M.R."/>
        </authorList>
    </citation>
    <scope>NUCLEOTIDE SEQUENCE [LARGE SCALE GENOMIC DNA]</scope>
    <source>
        <strain evidence="8 9">CBS 209.92</strain>
    </source>
</reference>
<keyword evidence="5 7" id="KW-1133">Transmembrane helix</keyword>
<comment type="caution">
    <text evidence="8">The sequence shown here is derived from an EMBL/GenBank/DDBJ whole genome shotgun (WGS) entry which is preliminary data.</text>
</comment>
<proteinExistence type="inferred from homology"/>
<sequence length="283" mass="31862">MSLIGSADPFWGAATANSNFCELDYAITRYVAEFINTLTNLVYIIYAIRGLRNLYKKPEVDTLRTLPYWGLMAVGLCSGAFHMSLKYHTQMMDDLAMHFATTPVLHRVLTINSTRRTSIISAWILACALAALLTFHMVTDELILHSVCFGVMVTVIGARTMQLVKQRTAPASDSEARRTIWGVVRFAAFIFNLGFYLWILDQWACKPLQNARSILGLPLGFVLELHGWWHIFTAIGAYLFIAVVDHLVSGEDHRELDDIAWPASWAARSVFAGRGEEKNNKEE</sequence>
<keyword evidence="6 7" id="KW-0472">Membrane</keyword>
<organism evidence="8 9">
    <name type="scientific">Aspergillus keveii</name>
    <dbReference type="NCBI Taxonomy" id="714993"/>
    <lineage>
        <taxon>Eukaryota</taxon>
        <taxon>Fungi</taxon>
        <taxon>Dikarya</taxon>
        <taxon>Ascomycota</taxon>
        <taxon>Pezizomycotina</taxon>
        <taxon>Eurotiomycetes</taxon>
        <taxon>Eurotiomycetidae</taxon>
        <taxon>Eurotiales</taxon>
        <taxon>Aspergillaceae</taxon>
        <taxon>Aspergillus</taxon>
        <taxon>Aspergillus subgen. Nidulantes</taxon>
    </lineage>
</organism>
<feature type="transmembrane region" description="Helical" evidence="7">
    <location>
        <begin position="227"/>
        <end position="248"/>
    </location>
</feature>
<name>A0ABR4GC29_9EURO</name>
<keyword evidence="9" id="KW-1185">Reference proteome</keyword>